<dbReference type="SUPFAM" id="SSF52218">
    <property type="entry name" value="Flavoproteins"/>
    <property type="match status" value="1"/>
</dbReference>
<dbReference type="GO" id="GO:0010181">
    <property type="term" value="F:FMN binding"/>
    <property type="evidence" value="ECO:0007669"/>
    <property type="project" value="InterPro"/>
</dbReference>
<reference evidence="2" key="1">
    <citation type="submission" date="2019-03" db="EMBL/GenBank/DDBJ databases">
        <title>Lake Tanganyika Metagenome-Assembled Genomes (MAGs).</title>
        <authorList>
            <person name="Tran P."/>
        </authorList>
    </citation>
    <scope>NUCLEOTIDE SEQUENCE</scope>
    <source>
        <strain evidence="2">K_DeepCast_65m_m2_066</strain>
    </source>
</reference>
<dbReference type="InterPro" id="IPR029039">
    <property type="entry name" value="Flavoprotein-like_sf"/>
</dbReference>
<evidence type="ECO:0000313" key="3">
    <source>
        <dbReference type="Proteomes" id="UP000712673"/>
    </source>
</evidence>
<dbReference type="InterPro" id="IPR005025">
    <property type="entry name" value="FMN_Rdtase-like_dom"/>
</dbReference>
<gene>
    <name evidence="2" type="ORF">FJZ47_17695</name>
</gene>
<sequence>MKTLLILYHSQTGNTAQLAQAALQGACQVAETHTRLVRAFEATLDDLLSCHGVLFGTPENFGYMSGAIKDFFDRTFYPAQPYRVNLPYALFISAGNDGTGAVRQIERILLGYPMRQVAEPVICRGPVTAEHLAQCEELGLLLATGLSCGIF</sequence>
<dbReference type="Pfam" id="PF03358">
    <property type="entry name" value="FMN_red"/>
    <property type="match status" value="1"/>
</dbReference>
<comment type="caution">
    <text evidence="2">The sequence shown here is derived from an EMBL/GenBank/DDBJ whole genome shotgun (WGS) entry which is preliminary data.</text>
</comment>
<dbReference type="GO" id="GO:0016491">
    <property type="term" value="F:oxidoreductase activity"/>
    <property type="evidence" value="ECO:0007669"/>
    <property type="project" value="InterPro"/>
</dbReference>
<dbReference type="Gene3D" id="3.40.50.360">
    <property type="match status" value="1"/>
</dbReference>
<name>A0A938B409_UNCTE</name>
<dbReference type="EMBL" id="VGLS01000630">
    <property type="protein sequence ID" value="MBM3225614.1"/>
    <property type="molecule type" value="Genomic_DNA"/>
</dbReference>
<accession>A0A938B409</accession>
<dbReference type="InterPro" id="IPR008254">
    <property type="entry name" value="Flavodoxin/NO_synth"/>
</dbReference>
<organism evidence="2 3">
    <name type="scientific">Tectimicrobiota bacterium</name>
    <dbReference type="NCBI Taxonomy" id="2528274"/>
    <lineage>
        <taxon>Bacteria</taxon>
        <taxon>Pseudomonadati</taxon>
        <taxon>Nitrospinota/Tectimicrobiota group</taxon>
        <taxon>Candidatus Tectimicrobiota</taxon>
    </lineage>
</organism>
<evidence type="ECO:0000259" key="1">
    <source>
        <dbReference type="PROSITE" id="PS50902"/>
    </source>
</evidence>
<dbReference type="AlphaFoldDB" id="A0A938B409"/>
<protein>
    <submittedName>
        <fullName evidence="2">Flavodoxin family protein</fullName>
    </submittedName>
</protein>
<dbReference type="Proteomes" id="UP000712673">
    <property type="component" value="Unassembled WGS sequence"/>
</dbReference>
<proteinExistence type="predicted"/>
<feature type="domain" description="Flavodoxin-like" evidence="1">
    <location>
        <begin position="4"/>
        <end position="151"/>
    </location>
</feature>
<evidence type="ECO:0000313" key="2">
    <source>
        <dbReference type="EMBL" id="MBM3225614.1"/>
    </source>
</evidence>
<dbReference type="PROSITE" id="PS50902">
    <property type="entry name" value="FLAVODOXIN_LIKE"/>
    <property type="match status" value="1"/>
</dbReference>